<evidence type="ECO:0000256" key="2">
    <source>
        <dbReference type="SAM" id="Phobius"/>
    </source>
</evidence>
<feature type="region of interest" description="Disordered" evidence="1">
    <location>
        <begin position="416"/>
        <end position="479"/>
    </location>
</feature>
<dbReference type="InterPro" id="IPR038765">
    <property type="entry name" value="Papain-like_cys_pep_sf"/>
</dbReference>
<keyword evidence="2" id="KW-0812">Transmembrane</keyword>
<dbReference type="SUPFAM" id="SSF54001">
    <property type="entry name" value="Cysteine proteinases"/>
    <property type="match status" value="1"/>
</dbReference>
<evidence type="ECO:0000256" key="1">
    <source>
        <dbReference type="SAM" id="MobiDB-lite"/>
    </source>
</evidence>
<dbReference type="SMART" id="SM00460">
    <property type="entry name" value="TGc"/>
    <property type="match status" value="1"/>
</dbReference>
<dbReference type="EMBL" id="VDCQ01000111">
    <property type="protein sequence ID" value="TNJ56036.1"/>
    <property type="molecule type" value="Genomic_DNA"/>
</dbReference>
<accession>A0A5C4SVU0</accession>
<evidence type="ECO:0000259" key="3">
    <source>
        <dbReference type="SMART" id="SM00460"/>
    </source>
</evidence>
<name>A0A5C4SVU0_9BACL</name>
<dbReference type="InterPro" id="IPR052901">
    <property type="entry name" value="Bact_TGase-like"/>
</dbReference>
<keyword evidence="2" id="KW-1133">Transmembrane helix</keyword>
<sequence>MLSVREVRKMSSPERSMVRDGVAAGLLFALLLEWLRPLLEMSEWSGIYRISPFMLAFAFFVALDWLRLSPWIGWPLKAFICLSMVAYVFDSAAFAHPAWLLRYAELTMRDALAVWDNDFAAISPDNRTMLFLLGWSMMIHVIYASVVERKQSLWFVAATLLYLLGLQLWPGVNTSNAIIRTVWFGFLLIALLQFSKLESRFALRRRIAGWPVGMLAAVPLLLAAAVAAGLWLPPEMKSGVMKPLDTGALAERLSSWNNGVSGGDFAGGGDTGRGSIAGRTGYGGDDSVLGGPIRQDDSIAFTAVTEKLTYWRGEAKTFYTGKGWESGGAVDETAGPQPARSIEQKVTIVDPALADRLFAGGPVERVEELVAQSGRVMPPEESVMNVYGSYLVTDRNVKDPLRYYRLQVAVPLERTQWRDQGEGTESQRSGSEESRGAASGEPTGEGATEVQATAGRDAQEAVAEGRTVGPTEADAVPKPDKFQAELQLPPGLPARVRLLAETVVMDRTDDYGRAEAVESFLKANYTYSLDVPETPKESADFADTFLFDGKVGYCDYFSTSMVVLLRSVGIPARWVKGFSPGEVTGGAELANVGGEGIPVTVRNLNAHSWVEAYIAGNGWMTFDPTPGNSVPLAAEPVFAQAVYASAVPEQETAVPAQGLAESIAAWMQMNRERLSSSWETRDWSAMTDAVRLPVIAAVLLITLLMIAAFRRMRIRTASSAAAPSPYSHRYASGKRSSAYRTLDKLWAALFRKLGFKKPALTVREYVESLPLSEVGKREALLDFVKQYEDVRYGGAPLPRSAKRNIRELWRKIKER</sequence>
<feature type="transmembrane region" description="Helical" evidence="2">
    <location>
        <begin position="177"/>
        <end position="195"/>
    </location>
</feature>
<feature type="transmembrane region" description="Helical" evidence="2">
    <location>
        <begin position="207"/>
        <end position="232"/>
    </location>
</feature>
<feature type="transmembrane region" description="Helical" evidence="2">
    <location>
        <begin position="153"/>
        <end position="171"/>
    </location>
</feature>
<gene>
    <name evidence="4" type="ORF">FE784_39145</name>
</gene>
<dbReference type="OrthoDB" id="9804872at2"/>
<evidence type="ECO:0000313" key="5">
    <source>
        <dbReference type="Proteomes" id="UP000307943"/>
    </source>
</evidence>
<feature type="transmembrane region" description="Helical" evidence="2">
    <location>
        <begin position="47"/>
        <end position="66"/>
    </location>
</feature>
<dbReference type="Gene3D" id="3.10.620.30">
    <property type="match status" value="1"/>
</dbReference>
<dbReference type="PANTHER" id="PTHR42736">
    <property type="entry name" value="PROTEIN-GLUTAMINE GAMMA-GLUTAMYLTRANSFERASE"/>
    <property type="match status" value="1"/>
</dbReference>
<evidence type="ECO:0000313" key="4">
    <source>
        <dbReference type="EMBL" id="TNJ56036.1"/>
    </source>
</evidence>
<proteinExistence type="predicted"/>
<reference evidence="4 5" key="1">
    <citation type="submission" date="2019-05" db="EMBL/GenBank/DDBJ databases">
        <title>We sequenced the genome of Paenibacillus hemerocallicola KCTC 33185 for further insight into its adaptation and study the phylogeny of Paenibacillus.</title>
        <authorList>
            <person name="Narsing Rao M.P."/>
        </authorList>
    </citation>
    <scope>NUCLEOTIDE SEQUENCE [LARGE SCALE GENOMIC DNA]</scope>
    <source>
        <strain evidence="4 5">KCTC 33185</strain>
    </source>
</reference>
<dbReference type="Proteomes" id="UP000307943">
    <property type="component" value="Unassembled WGS sequence"/>
</dbReference>
<dbReference type="InterPro" id="IPR025403">
    <property type="entry name" value="TgpA-like_C"/>
</dbReference>
<organism evidence="4 5">
    <name type="scientific">Paenibacillus hemerocallicola</name>
    <dbReference type="NCBI Taxonomy" id="1172614"/>
    <lineage>
        <taxon>Bacteria</taxon>
        <taxon>Bacillati</taxon>
        <taxon>Bacillota</taxon>
        <taxon>Bacilli</taxon>
        <taxon>Bacillales</taxon>
        <taxon>Paenibacillaceae</taxon>
        <taxon>Paenibacillus</taxon>
    </lineage>
</organism>
<keyword evidence="2" id="KW-0472">Membrane</keyword>
<keyword evidence="5" id="KW-1185">Reference proteome</keyword>
<dbReference type="PANTHER" id="PTHR42736:SF1">
    <property type="entry name" value="PROTEIN-GLUTAMINE GAMMA-GLUTAMYLTRANSFERASE"/>
    <property type="match status" value="1"/>
</dbReference>
<comment type="caution">
    <text evidence="4">The sequence shown here is derived from an EMBL/GenBank/DDBJ whole genome shotgun (WGS) entry which is preliminary data.</text>
</comment>
<dbReference type="Pfam" id="PF13559">
    <property type="entry name" value="DUF4129"/>
    <property type="match status" value="1"/>
</dbReference>
<feature type="transmembrane region" description="Helical" evidence="2">
    <location>
        <begin position="690"/>
        <end position="709"/>
    </location>
</feature>
<feature type="transmembrane region" description="Helical" evidence="2">
    <location>
        <begin position="78"/>
        <end position="99"/>
    </location>
</feature>
<dbReference type="InterPro" id="IPR002931">
    <property type="entry name" value="Transglutaminase-like"/>
</dbReference>
<feature type="domain" description="Transglutaminase-like" evidence="3">
    <location>
        <begin position="546"/>
        <end position="626"/>
    </location>
</feature>
<protein>
    <submittedName>
        <fullName evidence="4">Transglutaminase domain-containing protein</fullName>
    </submittedName>
</protein>
<dbReference type="Pfam" id="PF01841">
    <property type="entry name" value="Transglut_core"/>
    <property type="match status" value="1"/>
</dbReference>
<feature type="transmembrane region" description="Helical" evidence="2">
    <location>
        <begin position="128"/>
        <end position="146"/>
    </location>
</feature>
<dbReference type="AlphaFoldDB" id="A0A5C4SVU0"/>